<dbReference type="InterPro" id="IPR001296">
    <property type="entry name" value="Glyco_trans_1"/>
</dbReference>
<dbReference type="GO" id="GO:0016757">
    <property type="term" value="F:glycosyltransferase activity"/>
    <property type="evidence" value="ECO:0007669"/>
    <property type="project" value="InterPro"/>
</dbReference>
<dbReference type="RefSeq" id="WP_118236328.1">
    <property type="nucleotide sequence ID" value="NZ_JADNDN010000041.1"/>
</dbReference>
<dbReference type="SUPFAM" id="SSF53756">
    <property type="entry name" value="UDP-Glycosyltransferase/glycogen phosphorylase"/>
    <property type="match status" value="1"/>
</dbReference>
<dbReference type="Proteomes" id="UP001060260">
    <property type="component" value="Chromosome"/>
</dbReference>
<dbReference type="Pfam" id="PF00534">
    <property type="entry name" value="Glycos_transf_1"/>
    <property type="match status" value="1"/>
</dbReference>
<sequence>MKQVAIVGTQGVPASYGGFETLVENIIGDNCPPDIQYTVFCSSKDIPNGKKRYKGCRLKYIPLHANGIQSIPYDIWSLCKVIQGYDTILVLGTSGCSCLPIFRLLCRTRLIVNIDGLEHRRAKWGRMARWILRFSEAMAVRFADVVIADNKGIQDYVYETYHKKAALIAYGGNHVYRKIPTEIQIQVLMSYGLTSGEYAITVCRIEPENNCHMILEAFTHSEKKLIFIGNWKHSPYGLSLKNKYCGYPNIVLLDAIYDLDILYSLRANAGIYIHGHSAGGTNPSLVEAMFFGCPIVAYDVVYNRETTQNKAYYFSNTEMLISIICRSDLEGTAMKRIAEEEYTWQYISRQYYSLY</sequence>
<proteinExistence type="predicted"/>
<gene>
    <name evidence="3" type="ORF">NXW23_19070</name>
</gene>
<evidence type="ECO:0000313" key="3">
    <source>
        <dbReference type="EMBL" id="UVQ96379.1"/>
    </source>
</evidence>
<evidence type="ECO:0000259" key="2">
    <source>
        <dbReference type="Pfam" id="PF09314"/>
    </source>
</evidence>
<dbReference type="Pfam" id="PF09314">
    <property type="entry name" value="DUF1972"/>
    <property type="match status" value="1"/>
</dbReference>
<dbReference type="AlphaFoldDB" id="A0AA94Y7F9"/>
<evidence type="ECO:0000259" key="1">
    <source>
        <dbReference type="Pfam" id="PF00534"/>
    </source>
</evidence>
<reference evidence="3" key="1">
    <citation type="submission" date="2022-08" db="EMBL/GenBank/DDBJ databases">
        <title>Genome Sequencing of Bacteroides fragilis Group Isolates with Nanopore Technology.</title>
        <authorList>
            <person name="Tisza M.J."/>
            <person name="Smith D."/>
            <person name="Dekker J.P."/>
        </authorList>
    </citation>
    <scope>NUCLEOTIDE SEQUENCE</scope>
    <source>
        <strain evidence="3">BFG-474</strain>
    </source>
</reference>
<name>A0AA94Y7F9_9BACE</name>
<organism evidence="3 4">
    <name type="scientific">Bacteroides caccae</name>
    <dbReference type="NCBI Taxonomy" id="47678"/>
    <lineage>
        <taxon>Bacteria</taxon>
        <taxon>Pseudomonadati</taxon>
        <taxon>Bacteroidota</taxon>
        <taxon>Bacteroidia</taxon>
        <taxon>Bacteroidales</taxon>
        <taxon>Bacteroidaceae</taxon>
        <taxon>Bacteroides</taxon>
    </lineage>
</organism>
<accession>A0AA94Y7F9</accession>
<feature type="domain" description="Glycosyl transferase family 1" evidence="1">
    <location>
        <begin position="197"/>
        <end position="309"/>
    </location>
</feature>
<evidence type="ECO:0000313" key="4">
    <source>
        <dbReference type="Proteomes" id="UP001060260"/>
    </source>
</evidence>
<dbReference type="InterPro" id="IPR015393">
    <property type="entry name" value="DUF1972"/>
</dbReference>
<dbReference type="EMBL" id="CP103166">
    <property type="protein sequence ID" value="UVQ96379.1"/>
    <property type="molecule type" value="Genomic_DNA"/>
</dbReference>
<protein>
    <submittedName>
        <fullName evidence="3">DUF1972 domain-containing protein</fullName>
    </submittedName>
</protein>
<feature type="domain" description="DUF1972" evidence="2">
    <location>
        <begin position="1"/>
        <end position="172"/>
    </location>
</feature>
<dbReference type="Gene3D" id="3.40.50.2000">
    <property type="entry name" value="Glycogen Phosphorylase B"/>
    <property type="match status" value="2"/>
</dbReference>